<dbReference type="EMBL" id="JARYGZ010000001">
    <property type="protein sequence ID" value="MDH7638245.1"/>
    <property type="molecule type" value="Genomic_DNA"/>
</dbReference>
<dbReference type="Pfam" id="PF00069">
    <property type="entry name" value="Pkinase"/>
    <property type="match status" value="1"/>
</dbReference>
<evidence type="ECO:0000256" key="3">
    <source>
        <dbReference type="ARBA" id="ARBA00022777"/>
    </source>
</evidence>
<evidence type="ECO:0000259" key="7">
    <source>
        <dbReference type="PROSITE" id="PS50011"/>
    </source>
</evidence>
<name>A0ABT6MYW0_9SPHN</name>
<evidence type="ECO:0000256" key="1">
    <source>
        <dbReference type="ARBA" id="ARBA00022679"/>
    </source>
</evidence>
<dbReference type="PANTHER" id="PTHR43289:SF6">
    <property type="entry name" value="SERINE_THREONINE-PROTEIN KINASE NEKL-3"/>
    <property type="match status" value="1"/>
</dbReference>
<feature type="binding site" evidence="5">
    <location>
        <position position="34"/>
    </location>
    <ligand>
        <name>ATP</name>
        <dbReference type="ChEBI" id="CHEBI:30616"/>
    </ligand>
</feature>
<feature type="transmembrane region" description="Helical" evidence="6">
    <location>
        <begin position="292"/>
        <end position="312"/>
    </location>
</feature>
<keyword evidence="1 9" id="KW-0808">Transferase</keyword>
<dbReference type="Gene3D" id="6.10.340.10">
    <property type="match status" value="1"/>
</dbReference>
<dbReference type="Gene3D" id="1.10.510.10">
    <property type="entry name" value="Transferase(Phosphotransferase) domain 1"/>
    <property type="match status" value="1"/>
</dbReference>
<dbReference type="PROSITE" id="PS00107">
    <property type="entry name" value="PROTEIN_KINASE_ATP"/>
    <property type="match status" value="1"/>
</dbReference>
<keyword evidence="10" id="KW-1185">Reference proteome</keyword>
<dbReference type="SUPFAM" id="SSF103190">
    <property type="entry name" value="Sensory domain-like"/>
    <property type="match status" value="1"/>
</dbReference>
<dbReference type="SMART" id="SM00220">
    <property type="entry name" value="S_TKc"/>
    <property type="match status" value="1"/>
</dbReference>
<gene>
    <name evidence="9" type="ORF">QGN17_05840</name>
</gene>
<evidence type="ECO:0000259" key="8">
    <source>
        <dbReference type="PROSITE" id="PS50885"/>
    </source>
</evidence>
<evidence type="ECO:0000313" key="9">
    <source>
        <dbReference type="EMBL" id="MDH7638245.1"/>
    </source>
</evidence>
<keyword evidence="6" id="KW-0812">Transmembrane</keyword>
<dbReference type="PANTHER" id="PTHR43289">
    <property type="entry name" value="MITOGEN-ACTIVATED PROTEIN KINASE KINASE KINASE 20-RELATED"/>
    <property type="match status" value="1"/>
</dbReference>
<keyword evidence="6" id="KW-0472">Membrane</keyword>
<dbReference type="PROSITE" id="PS50885">
    <property type="entry name" value="HAMP"/>
    <property type="match status" value="1"/>
</dbReference>
<dbReference type="Proteomes" id="UP001160625">
    <property type="component" value="Unassembled WGS sequence"/>
</dbReference>
<dbReference type="Gene3D" id="3.30.200.20">
    <property type="entry name" value="Phosphorylase Kinase, domain 1"/>
    <property type="match status" value="1"/>
</dbReference>
<dbReference type="SMART" id="SM00304">
    <property type="entry name" value="HAMP"/>
    <property type="match status" value="1"/>
</dbReference>
<evidence type="ECO:0000256" key="2">
    <source>
        <dbReference type="ARBA" id="ARBA00022741"/>
    </source>
</evidence>
<dbReference type="Gene3D" id="3.30.450.20">
    <property type="entry name" value="PAS domain"/>
    <property type="match status" value="1"/>
</dbReference>
<dbReference type="InterPro" id="IPR003660">
    <property type="entry name" value="HAMP_dom"/>
</dbReference>
<feature type="domain" description="Protein kinase" evidence="7">
    <location>
        <begin position="5"/>
        <end position="272"/>
    </location>
</feature>
<dbReference type="CDD" id="cd14014">
    <property type="entry name" value="STKc_PknB_like"/>
    <property type="match status" value="1"/>
</dbReference>
<evidence type="ECO:0000256" key="4">
    <source>
        <dbReference type="ARBA" id="ARBA00022840"/>
    </source>
</evidence>
<keyword evidence="3 9" id="KW-0418">Kinase</keyword>
<dbReference type="InterPro" id="IPR011009">
    <property type="entry name" value="Kinase-like_dom_sf"/>
</dbReference>
<comment type="caution">
    <text evidence="9">The sequence shown here is derived from an EMBL/GenBank/DDBJ whole genome shotgun (WGS) entry which is preliminary data.</text>
</comment>
<dbReference type="InterPro" id="IPR029151">
    <property type="entry name" value="Sensor-like_sf"/>
</dbReference>
<dbReference type="InterPro" id="IPR000719">
    <property type="entry name" value="Prot_kinase_dom"/>
</dbReference>
<protein>
    <submittedName>
        <fullName evidence="9">Serine/threonine-protein kinase</fullName>
        <ecNumber evidence="9">2.7.11.1</ecNumber>
    </submittedName>
</protein>
<dbReference type="InterPro" id="IPR017441">
    <property type="entry name" value="Protein_kinase_ATP_BS"/>
</dbReference>
<keyword evidence="4 5" id="KW-0067">ATP-binding</keyword>
<evidence type="ECO:0000313" key="10">
    <source>
        <dbReference type="Proteomes" id="UP001160625"/>
    </source>
</evidence>
<keyword evidence="6" id="KW-1133">Transmembrane helix</keyword>
<dbReference type="GO" id="GO:0004674">
    <property type="term" value="F:protein serine/threonine kinase activity"/>
    <property type="evidence" value="ECO:0007669"/>
    <property type="project" value="UniProtKB-EC"/>
</dbReference>
<feature type="domain" description="HAMP" evidence="8">
    <location>
        <begin position="479"/>
        <end position="531"/>
    </location>
</feature>
<dbReference type="EC" id="2.7.11.1" evidence="9"/>
<dbReference type="PROSITE" id="PS50011">
    <property type="entry name" value="PROTEIN_KINASE_DOM"/>
    <property type="match status" value="1"/>
</dbReference>
<sequence length="552" mass="58881">MLGRYRIEERIGEGAMAEVFRARDTGIDRIVAIKALKPEYHRHPELAQRFLREATAAGTLSHAHIATIHDVGEADGAAYIAMELISGRPLDEMMQAQGRMPYERVLAIGIQLADALAYAHAQGVVHRDVKPSNIMLSADGRTAKLLDFGVARIGDVDPAGADLARTQVGQLIGTPRYMSPEQALGVPVDHRSDLFSLGAVLYEMITGKVAFDGNGLATLALQITQQQPEPVERSARDCPKGLRFIIDKLLAKKPDQRFADGTQLRQALQRELDAVSVEEPTRRRGLALRVKLPLVLIGATALALGSSVWIVLDRQQAALEHMAVVSGGSIAAFVTSNAALQVADNASLPPVQQDWAPLQAFVDTAANDVGVRRLIVADAGGIVRAASDPGLIGHHYIPVLGEAPVASDMGVTAATDATGGRGFRFVRPIRYAGTDVGKVDLLLRRTALDGAVGLTRGLLIALSIFIMAVVATIGWLSGTFIARPLRRLRRALDDVAAGDTAFRLSHRRSDELGAAFDAFNHAAAAIDARLAEAPGAASSSMVATRVAHRRAA</sequence>
<accession>A0ABT6MYW0</accession>
<evidence type="ECO:0000256" key="6">
    <source>
        <dbReference type="SAM" id="Phobius"/>
    </source>
</evidence>
<dbReference type="InterPro" id="IPR008271">
    <property type="entry name" value="Ser/Thr_kinase_AS"/>
</dbReference>
<organism evidence="9 10">
    <name type="scientific">Sphingomonas oryzagri</name>
    <dbReference type="NCBI Taxonomy" id="3042314"/>
    <lineage>
        <taxon>Bacteria</taxon>
        <taxon>Pseudomonadati</taxon>
        <taxon>Pseudomonadota</taxon>
        <taxon>Alphaproteobacteria</taxon>
        <taxon>Sphingomonadales</taxon>
        <taxon>Sphingomonadaceae</taxon>
        <taxon>Sphingomonas</taxon>
    </lineage>
</organism>
<feature type="transmembrane region" description="Helical" evidence="6">
    <location>
        <begin position="458"/>
        <end position="482"/>
    </location>
</feature>
<dbReference type="Pfam" id="PF00672">
    <property type="entry name" value="HAMP"/>
    <property type="match status" value="1"/>
</dbReference>
<dbReference type="PROSITE" id="PS00108">
    <property type="entry name" value="PROTEIN_KINASE_ST"/>
    <property type="match status" value="1"/>
</dbReference>
<dbReference type="SUPFAM" id="SSF158472">
    <property type="entry name" value="HAMP domain-like"/>
    <property type="match status" value="1"/>
</dbReference>
<dbReference type="SUPFAM" id="SSF56112">
    <property type="entry name" value="Protein kinase-like (PK-like)"/>
    <property type="match status" value="1"/>
</dbReference>
<reference evidence="9" key="1">
    <citation type="submission" date="2023-04" db="EMBL/GenBank/DDBJ databases">
        <title>Sphingomonas sp. MAHUQ-71 isolated from rice field.</title>
        <authorList>
            <person name="Huq M.A."/>
        </authorList>
    </citation>
    <scope>NUCLEOTIDE SEQUENCE</scope>
    <source>
        <strain evidence="9">MAHUQ-71</strain>
    </source>
</reference>
<keyword evidence="2 5" id="KW-0547">Nucleotide-binding</keyword>
<evidence type="ECO:0000256" key="5">
    <source>
        <dbReference type="PROSITE-ProRule" id="PRU10141"/>
    </source>
</evidence>
<proteinExistence type="predicted"/>